<protein>
    <submittedName>
        <fullName evidence="2">Ribosome biogenesis protein Nop16</fullName>
    </submittedName>
</protein>
<accession>A0A391P1P5</accession>
<comment type="caution">
    <text evidence="2">The sequence shown here is derived from an EMBL/GenBank/DDBJ whole genome shotgun (WGS) entry which is preliminary data.</text>
</comment>
<evidence type="ECO:0000313" key="3">
    <source>
        <dbReference type="EMBL" id="GCA62856.1"/>
    </source>
</evidence>
<gene>
    <name evidence="2" type="ORF">KIPB_003959</name>
    <name evidence="3" type="ORF">KIPB_006219</name>
</gene>
<dbReference type="EMBL" id="BDIP01000806">
    <property type="protein sequence ID" value="GCA62502.1"/>
    <property type="molecule type" value="Genomic_DNA"/>
</dbReference>
<dbReference type="Pfam" id="PF09420">
    <property type="entry name" value="Nop16"/>
    <property type="match status" value="1"/>
</dbReference>
<dbReference type="InterPro" id="IPR019002">
    <property type="entry name" value="Ribosome_biogenesis_Nop16"/>
</dbReference>
<name>A0A391P1P5_9EUKA</name>
<sequence>MKLISKTRGKARVNRRMRSTKLGQPKGTQVRDARFRESWDQEKTTAQNYRAMGIVTHALPLNKNARHMPQAGTLGEIKMPEIKERRAAKVYMSEQQLEFVETLFDKYQLRFTAMAHDPLNN</sequence>
<feature type="region of interest" description="Disordered" evidence="1">
    <location>
        <begin position="1"/>
        <end position="32"/>
    </location>
</feature>
<feature type="compositionally biased region" description="Basic residues" evidence="1">
    <location>
        <begin position="1"/>
        <end position="19"/>
    </location>
</feature>
<dbReference type="AlphaFoldDB" id="A0A391P1P5"/>
<evidence type="ECO:0000313" key="4">
    <source>
        <dbReference type="Proteomes" id="UP000265618"/>
    </source>
</evidence>
<organism evidence="2 4">
    <name type="scientific">Kipferlia bialata</name>
    <dbReference type="NCBI Taxonomy" id="797122"/>
    <lineage>
        <taxon>Eukaryota</taxon>
        <taxon>Metamonada</taxon>
        <taxon>Carpediemonas-like organisms</taxon>
        <taxon>Kipferlia</taxon>
    </lineage>
</organism>
<feature type="non-terminal residue" evidence="2">
    <location>
        <position position="1"/>
    </location>
</feature>
<proteinExistence type="predicted"/>
<dbReference type="EMBL" id="BDIP01001574">
    <property type="protein sequence ID" value="GCA62856.1"/>
    <property type="molecule type" value="Genomic_DNA"/>
</dbReference>
<evidence type="ECO:0000256" key="1">
    <source>
        <dbReference type="SAM" id="MobiDB-lite"/>
    </source>
</evidence>
<reference evidence="2 4" key="2">
    <citation type="journal article" date="2018" name="PLoS ONE">
        <title>The draft genome of Kipferlia bialata reveals reductive genome evolution in fornicate parasites.</title>
        <authorList>
            <person name="Tanifuji G."/>
            <person name="Takabayashi S."/>
            <person name="Kume K."/>
            <person name="Takagi M."/>
            <person name="Nakayama T."/>
            <person name="Kamikawa R."/>
            <person name="Inagaki Y."/>
            <person name="Hashimoto T."/>
        </authorList>
    </citation>
    <scope>NUCLEOTIDE SEQUENCE [LARGE SCALE GENOMIC DNA]</scope>
    <source>
        <strain evidence="2">NY0173</strain>
    </source>
</reference>
<keyword evidence="4" id="KW-1185">Reference proteome</keyword>
<dbReference type="Proteomes" id="UP000265618">
    <property type="component" value="Unassembled WGS sequence"/>
</dbReference>
<reference evidence="2" key="1">
    <citation type="submission" date="2016-10" db="EMBL/GenBank/DDBJ databases">
        <authorList>
            <person name="Tanifuji G."/>
            <person name="Kume K."/>
            <person name="Nakayama T."/>
            <person name="Takabayashi S."/>
            <person name="Hashimoto T."/>
        </authorList>
    </citation>
    <scope>NUCLEOTIDE SEQUENCE</scope>
    <source>
        <strain evidence="2">NY0173</strain>
    </source>
</reference>
<evidence type="ECO:0000313" key="2">
    <source>
        <dbReference type="EMBL" id="GCA62502.1"/>
    </source>
</evidence>